<name>A0A812M1J6_9DINO</name>
<dbReference type="AlphaFoldDB" id="A0A812M1J6"/>
<protein>
    <submittedName>
        <fullName evidence="1">Uncharacterized protein</fullName>
    </submittedName>
</protein>
<proteinExistence type="predicted"/>
<accession>A0A812M1J6</accession>
<organism evidence="1 2">
    <name type="scientific">Symbiodinium natans</name>
    <dbReference type="NCBI Taxonomy" id="878477"/>
    <lineage>
        <taxon>Eukaryota</taxon>
        <taxon>Sar</taxon>
        <taxon>Alveolata</taxon>
        <taxon>Dinophyceae</taxon>
        <taxon>Suessiales</taxon>
        <taxon>Symbiodiniaceae</taxon>
        <taxon>Symbiodinium</taxon>
    </lineage>
</organism>
<reference evidence="1" key="1">
    <citation type="submission" date="2021-02" db="EMBL/GenBank/DDBJ databases">
        <authorList>
            <person name="Dougan E. K."/>
            <person name="Rhodes N."/>
            <person name="Thang M."/>
            <person name="Chan C."/>
        </authorList>
    </citation>
    <scope>NUCLEOTIDE SEQUENCE</scope>
</reference>
<gene>
    <name evidence="1" type="ORF">SNAT2548_LOCUS12120</name>
</gene>
<keyword evidence="2" id="KW-1185">Reference proteome</keyword>
<comment type="caution">
    <text evidence="1">The sequence shown here is derived from an EMBL/GenBank/DDBJ whole genome shotgun (WGS) entry which is preliminary data.</text>
</comment>
<evidence type="ECO:0000313" key="1">
    <source>
        <dbReference type="EMBL" id="CAE7249184.1"/>
    </source>
</evidence>
<evidence type="ECO:0000313" key="2">
    <source>
        <dbReference type="Proteomes" id="UP000604046"/>
    </source>
</evidence>
<sequence>MSYESSPWVVWCFEHCLKPQHDRLREELKEAATALGCRFLCLKKSMSFMSWLEDSEDRVLLLADWREAKPVMEELGKREGGHDVLMCVAAQSDKMFRRAVDWATKQRPDTDIMVSSSFSRQNLLDLFERHLETSAQPPPPAVPAPSFSRRVGVSQLAQDIPEGVSSASLE</sequence>
<dbReference type="OrthoDB" id="431017at2759"/>
<dbReference type="EMBL" id="CAJNDS010001136">
    <property type="protein sequence ID" value="CAE7249184.1"/>
    <property type="molecule type" value="Genomic_DNA"/>
</dbReference>
<dbReference type="Proteomes" id="UP000604046">
    <property type="component" value="Unassembled WGS sequence"/>
</dbReference>